<proteinExistence type="predicted"/>
<dbReference type="PANTHER" id="PTHR42759:SF5">
    <property type="entry name" value="METHANOL DEHYDROGENASE REGULATOR"/>
    <property type="match status" value="1"/>
</dbReference>
<dbReference type="InterPro" id="IPR050764">
    <property type="entry name" value="CbbQ/NirQ/NorQ/GpvN"/>
</dbReference>
<dbReference type="Proteomes" id="UP000681414">
    <property type="component" value="Unassembled WGS sequence"/>
</dbReference>
<dbReference type="AlphaFoldDB" id="A0A942YFY0"/>
<dbReference type="InterPro" id="IPR041628">
    <property type="entry name" value="ChlI/MoxR_AAA_lid"/>
</dbReference>
<dbReference type="Gene3D" id="1.10.8.80">
    <property type="entry name" value="Magnesium chelatase subunit I, C-Terminal domain"/>
    <property type="match status" value="1"/>
</dbReference>
<evidence type="ECO:0000313" key="3">
    <source>
        <dbReference type="Proteomes" id="UP000681414"/>
    </source>
</evidence>
<keyword evidence="3" id="KW-1185">Reference proteome</keyword>
<dbReference type="Pfam" id="PF07726">
    <property type="entry name" value="AAA_3"/>
    <property type="match status" value="1"/>
</dbReference>
<dbReference type="InterPro" id="IPR027417">
    <property type="entry name" value="P-loop_NTPase"/>
</dbReference>
<gene>
    <name evidence="2" type="ORF">KHA97_01730</name>
</gene>
<dbReference type="EMBL" id="JAGYPG010000001">
    <property type="protein sequence ID" value="MBS4193790.1"/>
    <property type="molecule type" value="Genomic_DNA"/>
</dbReference>
<evidence type="ECO:0000259" key="1">
    <source>
        <dbReference type="SMART" id="SM00382"/>
    </source>
</evidence>
<dbReference type="Gene3D" id="3.40.50.300">
    <property type="entry name" value="P-loop containing nucleotide triphosphate hydrolases"/>
    <property type="match status" value="1"/>
</dbReference>
<dbReference type="GO" id="GO:0005524">
    <property type="term" value="F:ATP binding"/>
    <property type="evidence" value="ECO:0007669"/>
    <property type="project" value="InterPro"/>
</dbReference>
<reference evidence="2 3" key="1">
    <citation type="submission" date="2021-05" db="EMBL/GenBank/DDBJ databases">
        <title>Novel Bacillus species.</title>
        <authorList>
            <person name="Liu G."/>
        </authorList>
    </citation>
    <scope>NUCLEOTIDE SEQUENCE [LARGE SCALE GENOMIC DNA]</scope>
    <source>
        <strain evidence="3">FJAT-49780</strain>
    </source>
</reference>
<dbReference type="InterPro" id="IPR011703">
    <property type="entry name" value="ATPase_AAA-3"/>
</dbReference>
<comment type="caution">
    <text evidence="2">The sequence shown here is derived from an EMBL/GenBank/DDBJ whole genome shotgun (WGS) entry which is preliminary data.</text>
</comment>
<evidence type="ECO:0000313" key="2">
    <source>
        <dbReference type="EMBL" id="MBS4193790.1"/>
    </source>
</evidence>
<name>A0A942YFY0_9BACI</name>
<dbReference type="Pfam" id="PF17863">
    <property type="entry name" value="AAA_lid_2"/>
    <property type="match status" value="1"/>
</dbReference>
<dbReference type="SUPFAM" id="SSF52540">
    <property type="entry name" value="P-loop containing nucleoside triphosphate hydrolases"/>
    <property type="match status" value="1"/>
</dbReference>
<accession>A0A942YFY0</accession>
<dbReference type="PIRSF" id="PIRSF002849">
    <property type="entry name" value="AAA_ATPase_chaperone_MoxR_prd"/>
    <property type="match status" value="1"/>
</dbReference>
<feature type="domain" description="AAA+ ATPase" evidence="1">
    <location>
        <begin position="32"/>
        <end position="174"/>
    </location>
</feature>
<dbReference type="GO" id="GO:0016887">
    <property type="term" value="F:ATP hydrolysis activity"/>
    <property type="evidence" value="ECO:0007669"/>
    <property type="project" value="InterPro"/>
</dbReference>
<dbReference type="SMART" id="SM00382">
    <property type="entry name" value="AAA"/>
    <property type="match status" value="1"/>
</dbReference>
<dbReference type="PANTHER" id="PTHR42759">
    <property type="entry name" value="MOXR FAMILY PROTEIN"/>
    <property type="match status" value="1"/>
</dbReference>
<protein>
    <submittedName>
        <fullName evidence="2">MoxR family ATPase</fullName>
    </submittedName>
</protein>
<dbReference type="InterPro" id="IPR003593">
    <property type="entry name" value="AAA+_ATPase"/>
</dbReference>
<organism evidence="2 3">
    <name type="scientific">Lederbergia citri</name>
    <dbReference type="NCBI Taxonomy" id="2833580"/>
    <lineage>
        <taxon>Bacteria</taxon>
        <taxon>Bacillati</taxon>
        <taxon>Bacillota</taxon>
        <taxon>Bacilli</taxon>
        <taxon>Bacillales</taxon>
        <taxon>Bacillaceae</taxon>
        <taxon>Lederbergia</taxon>
    </lineage>
</organism>
<sequence length="312" mass="34937">MLTKLQKLKDEVSKVLIGRETEIDFLIISLLQGGHVLLESVPGTGKTLLGKTFAKSINGEFKRIQFTPDVLPSDVTGIQYFNPKTKDFELRPGPVMTNILLADEINRATPRTQSSLLEVMEEKQVTIDGETMKMTEPFMVIATQNPVDTQQGTFPLPAAQLDRFFMKLAVQYPSYEEELQMVRRFRETDPYTNVEAIISSDEISSLRAQVKKTKVDEDIEKYILAIIRQTREHAEIELGASPRAALALIRASQGAAFLKGRDYVIPDDVMTVAQAVLAHRLQLSIEASLTKTIDEIFMEILQTVPVPVEAEA</sequence>
<dbReference type="CDD" id="cd00009">
    <property type="entry name" value="AAA"/>
    <property type="match status" value="1"/>
</dbReference>